<keyword evidence="4" id="KW-1185">Reference proteome</keyword>
<dbReference type="SMART" id="SM00886">
    <property type="entry name" value="Dabb"/>
    <property type="match status" value="1"/>
</dbReference>
<dbReference type="STRING" id="1169540.A0A0G4EVL5"/>
<dbReference type="OMA" id="VHIVCFK"/>
<sequence>MVVEHIVLFKWKADAPADLKASFAADVLALRKSMAFIVEAKAGETFTKERNQGYDHVIIITLPDREHLPKYATHESHVALLDKYNPHLEGKLAMDIER</sequence>
<protein>
    <recommendedName>
        <fullName evidence="2">Stress-response A/B barrel domain-containing protein</fullName>
    </recommendedName>
</protein>
<dbReference type="Pfam" id="PF07876">
    <property type="entry name" value="Dabb"/>
    <property type="match status" value="1"/>
</dbReference>
<dbReference type="InterPro" id="IPR013097">
    <property type="entry name" value="Dabb"/>
</dbReference>
<proteinExistence type="predicted"/>
<dbReference type="Gene3D" id="3.30.70.100">
    <property type="match status" value="1"/>
</dbReference>
<dbReference type="InParanoid" id="A0A0G4EVL5"/>
<name>A0A0G4EVL5_VITBC</name>
<dbReference type="Proteomes" id="UP000041254">
    <property type="component" value="Unassembled WGS sequence"/>
</dbReference>
<gene>
    <name evidence="3" type="ORF">Vbra_5441</name>
</gene>
<dbReference type="InterPro" id="IPR011008">
    <property type="entry name" value="Dimeric_a/b-barrel"/>
</dbReference>
<dbReference type="AlphaFoldDB" id="A0A0G4EVL5"/>
<dbReference type="PROSITE" id="PS51502">
    <property type="entry name" value="S_R_A_B_BARREL"/>
    <property type="match status" value="1"/>
</dbReference>
<dbReference type="PANTHER" id="PTHR33178">
    <property type="match status" value="1"/>
</dbReference>
<comment type="subunit">
    <text evidence="1">Homodimer.</text>
</comment>
<evidence type="ECO:0000313" key="4">
    <source>
        <dbReference type="Proteomes" id="UP000041254"/>
    </source>
</evidence>
<organism evidence="3 4">
    <name type="scientific">Vitrella brassicaformis (strain CCMP3155)</name>
    <dbReference type="NCBI Taxonomy" id="1169540"/>
    <lineage>
        <taxon>Eukaryota</taxon>
        <taxon>Sar</taxon>
        <taxon>Alveolata</taxon>
        <taxon>Colpodellida</taxon>
        <taxon>Vitrellaceae</taxon>
        <taxon>Vitrella</taxon>
    </lineage>
</organism>
<evidence type="ECO:0000313" key="3">
    <source>
        <dbReference type="EMBL" id="CEM02329.1"/>
    </source>
</evidence>
<dbReference type="VEuPathDB" id="CryptoDB:Vbra_5441"/>
<accession>A0A0G4EVL5</accession>
<dbReference type="OrthoDB" id="42919at2759"/>
<dbReference type="PANTHER" id="PTHR33178:SF10">
    <property type="entry name" value="STRESS-RESPONSE A_B BARREL DOMAIN-CONTAINING PROTEIN"/>
    <property type="match status" value="1"/>
</dbReference>
<reference evidence="3 4" key="1">
    <citation type="submission" date="2014-11" db="EMBL/GenBank/DDBJ databases">
        <authorList>
            <person name="Zhu J."/>
            <person name="Qi W."/>
            <person name="Song R."/>
        </authorList>
    </citation>
    <scope>NUCLEOTIDE SEQUENCE [LARGE SCALE GENOMIC DNA]</scope>
</reference>
<evidence type="ECO:0000259" key="2">
    <source>
        <dbReference type="PROSITE" id="PS51502"/>
    </source>
</evidence>
<feature type="domain" description="Stress-response A/B barrel" evidence="2">
    <location>
        <begin position="3"/>
        <end position="96"/>
    </location>
</feature>
<dbReference type="InterPro" id="IPR044662">
    <property type="entry name" value="HS1/DABB1-like"/>
</dbReference>
<dbReference type="EMBL" id="CDMY01000323">
    <property type="protein sequence ID" value="CEM02329.1"/>
    <property type="molecule type" value="Genomic_DNA"/>
</dbReference>
<evidence type="ECO:0000256" key="1">
    <source>
        <dbReference type="ARBA" id="ARBA00011738"/>
    </source>
</evidence>
<dbReference type="SUPFAM" id="SSF54909">
    <property type="entry name" value="Dimeric alpha+beta barrel"/>
    <property type="match status" value="1"/>
</dbReference>